<proteinExistence type="predicted"/>
<reference evidence="2" key="1">
    <citation type="submission" date="2023-10" db="EMBL/GenBank/DDBJ databases">
        <title>Chromosome-level genome of the transformable northern wattle, Acacia crassicarpa.</title>
        <authorList>
            <person name="Massaro I."/>
            <person name="Sinha N.R."/>
            <person name="Poethig S."/>
            <person name="Leichty A.R."/>
        </authorList>
    </citation>
    <scope>NUCLEOTIDE SEQUENCE</scope>
    <source>
        <strain evidence="2">Acra3RX</strain>
        <tissue evidence="2">Leaf</tissue>
    </source>
</reference>
<evidence type="ECO:0000313" key="2">
    <source>
        <dbReference type="EMBL" id="KAK4261567.1"/>
    </source>
</evidence>
<gene>
    <name evidence="2" type="ORF">QN277_004546</name>
</gene>
<feature type="compositionally biased region" description="Polar residues" evidence="1">
    <location>
        <begin position="80"/>
        <end position="94"/>
    </location>
</feature>
<dbReference type="Proteomes" id="UP001293593">
    <property type="component" value="Unassembled WGS sequence"/>
</dbReference>
<evidence type="ECO:0000256" key="1">
    <source>
        <dbReference type="SAM" id="MobiDB-lite"/>
    </source>
</evidence>
<feature type="compositionally biased region" description="Basic and acidic residues" evidence="1">
    <location>
        <begin position="95"/>
        <end position="109"/>
    </location>
</feature>
<accession>A0AAE1J0L6</accession>
<feature type="region of interest" description="Disordered" evidence="1">
    <location>
        <begin position="70"/>
        <end position="219"/>
    </location>
</feature>
<evidence type="ECO:0008006" key="4">
    <source>
        <dbReference type="Google" id="ProtNLM"/>
    </source>
</evidence>
<sequence length="286" mass="31300">MVGGFPDLSDTDESAIGEIISEAQDACVLEQVSAINCASFTDSVLPTDVESRFRKLKSFPVTKSKQIPKISDHLVKGKAGSSSFSNDKTPQFSPSKEEGKMGSDGKLRSESMSNYSDIANDEKVELPPVKAKSKHGSVSSPSDSSNSLEESSMSSLFKPTLYEKKGSKQKSKGVSQSSPRISSNSLMDRSPSPPRKAGCFWCSPKKDSKKKSKENWDPASILGWDKNDEFLSDISSFSSKHQQKMLKKAIKEEQKINREAEKIVQWAKQASARMSAPAIDDDLSDD</sequence>
<keyword evidence="3" id="KW-1185">Reference proteome</keyword>
<comment type="caution">
    <text evidence="2">The sequence shown here is derived from an EMBL/GenBank/DDBJ whole genome shotgun (WGS) entry which is preliminary data.</text>
</comment>
<evidence type="ECO:0000313" key="3">
    <source>
        <dbReference type="Proteomes" id="UP001293593"/>
    </source>
</evidence>
<organism evidence="2 3">
    <name type="scientific">Acacia crassicarpa</name>
    <name type="common">northern wattle</name>
    <dbReference type="NCBI Taxonomy" id="499986"/>
    <lineage>
        <taxon>Eukaryota</taxon>
        <taxon>Viridiplantae</taxon>
        <taxon>Streptophyta</taxon>
        <taxon>Embryophyta</taxon>
        <taxon>Tracheophyta</taxon>
        <taxon>Spermatophyta</taxon>
        <taxon>Magnoliopsida</taxon>
        <taxon>eudicotyledons</taxon>
        <taxon>Gunneridae</taxon>
        <taxon>Pentapetalae</taxon>
        <taxon>rosids</taxon>
        <taxon>fabids</taxon>
        <taxon>Fabales</taxon>
        <taxon>Fabaceae</taxon>
        <taxon>Caesalpinioideae</taxon>
        <taxon>mimosoid clade</taxon>
        <taxon>Acacieae</taxon>
        <taxon>Acacia</taxon>
    </lineage>
</organism>
<name>A0AAE1J0L6_9FABA</name>
<dbReference type="PANTHER" id="PTHR35692">
    <property type="entry name" value="F26F24.11"/>
    <property type="match status" value="1"/>
</dbReference>
<dbReference type="EMBL" id="JAWXYG010000010">
    <property type="protein sequence ID" value="KAK4261567.1"/>
    <property type="molecule type" value="Genomic_DNA"/>
</dbReference>
<feature type="compositionally biased region" description="Low complexity" evidence="1">
    <location>
        <begin position="136"/>
        <end position="155"/>
    </location>
</feature>
<dbReference type="PANTHER" id="PTHR35692:SF1">
    <property type="entry name" value="F26F24.11"/>
    <property type="match status" value="1"/>
</dbReference>
<dbReference type="AlphaFoldDB" id="A0AAE1J0L6"/>
<protein>
    <recommendedName>
        <fullName evidence="4">Hepatoma-derived growth factor-related protein 2-like</fullName>
    </recommendedName>
</protein>